<evidence type="ECO:0000256" key="1">
    <source>
        <dbReference type="SAM" id="SignalP"/>
    </source>
</evidence>
<dbReference type="PANTHER" id="PTHR37945:SF1">
    <property type="entry name" value="EXTRACELLULAR TUNGSTATE BINDING PROTEIN"/>
    <property type="match status" value="1"/>
</dbReference>
<evidence type="ECO:0000313" key="4">
    <source>
        <dbReference type="Proteomes" id="UP000184268"/>
    </source>
</evidence>
<dbReference type="SUPFAM" id="SSF53850">
    <property type="entry name" value="Periplasmic binding protein-like II"/>
    <property type="match status" value="1"/>
</dbReference>
<protein>
    <submittedName>
        <fullName evidence="3">Tungstate transport system substrate-binding protein</fullName>
    </submittedName>
</protein>
<name>A0A1M5XWA8_9GAMM</name>
<dbReference type="InterPro" id="IPR052738">
    <property type="entry name" value="ABC-Tungstate_binding"/>
</dbReference>
<dbReference type="Proteomes" id="UP000184268">
    <property type="component" value="Unassembled WGS sequence"/>
</dbReference>
<dbReference type="PANTHER" id="PTHR37945">
    <property type="entry name" value="EXTRACELLULAR TUNGSTATE BINDING PROTEIN"/>
    <property type="match status" value="1"/>
</dbReference>
<gene>
    <name evidence="3" type="ORF">SAMN02745129_3736</name>
</gene>
<dbReference type="EMBL" id="FQXG01000006">
    <property type="protein sequence ID" value="SHI03808.1"/>
    <property type="molecule type" value="Genomic_DNA"/>
</dbReference>
<sequence length="268" mass="29408">MKTLLKAALLALVLPTLVQAADDKIVRLATTTSTDNTGLLAYLLPEFERQSGYQVQVIATGTGKALRHGRNGDVDVVMTHAPEAEAQFVADGFGRIPRYLMMNDFVLLGPASDPAQVKQAPSLEQALQSIARNQAHFVSRGDDSGTHMKEMALWQAAEVEPNFSGYAAIGQGMGPALLTANEMRGYLLSDRGTYLAFINRLDLEVVYEGADNLANPYQIILINETKYPDLNHRGAQALSDWLVSEQGQSLIDQFRVNGKQLFHATYKR</sequence>
<keyword evidence="1" id="KW-0732">Signal</keyword>
<dbReference type="InterPro" id="IPR024370">
    <property type="entry name" value="PBP_domain"/>
</dbReference>
<feature type="chain" id="PRO_5009915131" evidence="1">
    <location>
        <begin position="21"/>
        <end position="268"/>
    </location>
</feature>
<dbReference type="STRING" id="299255.SAMN02745129_3736"/>
<feature type="domain" description="PBP" evidence="2">
    <location>
        <begin position="21"/>
        <end position="245"/>
    </location>
</feature>
<organism evidence="3 4">
    <name type="scientific">Ferrimonas marina</name>
    <dbReference type="NCBI Taxonomy" id="299255"/>
    <lineage>
        <taxon>Bacteria</taxon>
        <taxon>Pseudomonadati</taxon>
        <taxon>Pseudomonadota</taxon>
        <taxon>Gammaproteobacteria</taxon>
        <taxon>Alteromonadales</taxon>
        <taxon>Ferrimonadaceae</taxon>
        <taxon>Ferrimonas</taxon>
    </lineage>
</organism>
<accession>A0A1M5XWA8</accession>
<evidence type="ECO:0000313" key="3">
    <source>
        <dbReference type="EMBL" id="SHI03808.1"/>
    </source>
</evidence>
<evidence type="ECO:0000259" key="2">
    <source>
        <dbReference type="Pfam" id="PF12849"/>
    </source>
</evidence>
<dbReference type="AlphaFoldDB" id="A0A1M5XWA8"/>
<dbReference type="Pfam" id="PF12849">
    <property type="entry name" value="PBP_like_2"/>
    <property type="match status" value="1"/>
</dbReference>
<feature type="signal peptide" evidence="1">
    <location>
        <begin position="1"/>
        <end position="20"/>
    </location>
</feature>
<proteinExistence type="predicted"/>
<dbReference type="Gene3D" id="3.40.190.10">
    <property type="entry name" value="Periplasmic binding protein-like II"/>
    <property type="match status" value="2"/>
</dbReference>
<reference evidence="3 4" key="1">
    <citation type="submission" date="2016-11" db="EMBL/GenBank/DDBJ databases">
        <authorList>
            <person name="Jaros S."/>
            <person name="Januszkiewicz K."/>
            <person name="Wedrychowicz H."/>
        </authorList>
    </citation>
    <scope>NUCLEOTIDE SEQUENCE [LARGE SCALE GENOMIC DNA]</scope>
    <source>
        <strain evidence="3 4">DSM 16917</strain>
    </source>
</reference>
<dbReference type="OrthoDB" id="186379at2"/>
<keyword evidence="4" id="KW-1185">Reference proteome</keyword>
<dbReference type="RefSeq" id="WP_067665038.1">
    <property type="nucleotide sequence ID" value="NZ_FQXG01000006.1"/>
</dbReference>